<dbReference type="EMBL" id="CP058496">
    <property type="protein sequence ID" value="WHO15164.1"/>
    <property type="molecule type" value="Genomic_DNA"/>
</dbReference>
<evidence type="ECO:0008006" key="3">
    <source>
        <dbReference type="Google" id="ProtNLM"/>
    </source>
</evidence>
<organism evidence="1 2">
    <name type="scientific">Mycoplasmopsis bovis</name>
    <name type="common">Mycoplasma bovis</name>
    <dbReference type="NCBI Taxonomy" id="28903"/>
    <lineage>
        <taxon>Bacteria</taxon>
        <taxon>Bacillati</taxon>
        <taxon>Mycoplasmatota</taxon>
        <taxon>Mycoplasmoidales</taxon>
        <taxon>Metamycoplasmataceae</taxon>
        <taxon>Mycoplasmopsis</taxon>
    </lineage>
</organism>
<sequence length="175" mass="20691">MAINFDKTWEQRQHELINSYQNNKIDDGIYKAKITSANLKMHDKYKVQVVEIAIEIIEGESQGKTDSKVYFIDENYPNAKKRNWDLSQLVNLLSAYGLKFNNEREFYNTLYDLKDKIVEYKVERSSQTNEKGYAYLRRYINPITNIQKPEQNTKAENTKNNANINFIVDPFDEMI</sequence>
<dbReference type="Pfam" id="PF05037">
    <property type="entry name" value="DUF669"/>
    <property type="match status" value="1"/>
</dbReference>
<evidence type="ECO:0000313" key="1">
    <source>
        <dbReference type="EMBL" id="WHO15164.1"/>
    </source>
</evidence>
<accession>A0ABY8RWR3</accession>
<dbReference type="InterPro" id="IPR007731">
    <property type="entry name" value="DUF669"/>
</dbReference>
<gene>
    <name evidence="1" type="ORF">HYD69_04160</name>
</gene>
<dbReference type="RefSeq" id="WP_115266404.1">
    <property type="nucleotide sequence ID" value="NZ_CP022586.1"/>
</dbReference>
<evidence type="ECO:0000313" key="2">
    <source>
        <dbReference type="Proteomes" id="UP000596039"/>
    </source>
</evidence>
<dbReference type="Proteomes" id="UP000596039">
    <property type="component" value="Chromosome"/>
</dbReference>
<protein>
    <recommendedName>
        <fullName evidence="3">DUF669 domain-containing protein</fullName>
    </recommendedName>
</protein>
<keyword evidence="2" id="KW-1185">Reference proteome</keyword>
<reference evidence="1 2" key="1">
    <citation type="journal article" date="2020" name="Vet. Res.">
        <title>Phylogenomic analysis of Mycoplasma bovis from Belgian veal, dairy and beef herds.</title>
        <authorList>
            <person name="Bokma J."/>
            <person name="Vereecke N."/>
            <person name="De Bleecker K."/>
            <person name="Callens J."/>
            <person name="Ribbens S."/>
            <person name="Nauwynck H."/>
            <person name="Haesebrouck F."/>
            <person name="Theuns S."/>
            <person name="Boyen F."/>
            <person name="Pardon B."/>
        </authorList>
    </citation>
    <scope>NUCLEOTIDE SEQUENCE [LARGE SCALE GENOMIC DNA]</scope>
    <source>
        <strain evidence="1 2">Mb222</strain>
    </source>
</reference>
<proteinExistence type="predicted"/>
<name>A0ABY8RWR3_MYCBV</name>